<evidence type="ECO:0000313" key="2">
    <source>
        <dbReference type="EMBL" id="GGX64254.1"/>
    </source>
</evidence>
<dbReference type="InterPro" id="IPR012660">
    <property type="entry name" value="YiiD_C"/>
</dbReference>
<dbReference type="RefSeq" id="WP_189611086.1">
    <property type="nucleotide sequence ID" value="NZ_BMXR01000009.1"/>
</dbReference>
<gene>
    <name evidence="2" type="ORF">GCM10007392_34950</name>
</gene>
<dbReference type="AlphaFoldDB" id="A0A918KHM8"/>
<dbReference type="Gene3D" id="3.10.129.10">
    <property type="entry name" value="Hotdog Thioesterase"/>
    <property type="match status" value="1"/>
</dbReference>
<evidence type="ECO:0000313" key="3">
    <source>
        <dbReference type="Proteomes" id="UP000626148"/>
    </source>
</evidence>
<organism evidence="2 3">
    <name type="scientific">Saccharospirillum salsuginis</name>
    <dbReference type="NCBI Taxonomy" id="418750"/>
    <lineage>
        <taxon>Bacteria</taxon>
        <taxon>Pseudomonadati</taxon>
        <taxon>Pseudomonadota</taxon>
        <taxon>Gammaproteobacteria</taxon>
        <taxon>Oceanospirillales</taxon>
        <taxon>Saccharospirillaceae</taxon>
        <taxon>Saccharospirillum</taxon>
    </lineage>
</organism>
<dbReference type="Proteomes" id="UP000626148">
    <property type="component" value="Unassembled WGS sequence"/>
</dbReference>
<feature type="domain" description="Thioesterase putative" evidence="1">
    <location>
        <begin position="11"/>
        <end position="131"/>
    </location>
</feature>
<comment type="caution">
    <text evidence="2">The sequence shown here is derived from an EMBL/GenBank/DDBJ whole genome shotgun (WGS) entry which is preliminary data.</text>
</comment>
<reference evidence="2" key="2">
    <citation type="submission" date="2020-09" db="EMBL/GenBank/DDBJ databases">
        <authorList>
            <person name="Sun Q."/>
            <person name="Kim S."/>
        </authorList>
    </citation>
    <scope>NUCLEOTIDE SEQUENCE</scope>
    <source>
        <strain evidence="2">KCTC 22169</strain>
    </source>
</reference>
<protein>
    <recommendedName>
        <fullName evidence="1">Thioesterase putative domain-containing protein</fullName>
    </recommendedName>
</protein>
<dbReference type="InterPro" id="IPR029069">
    <property type="entry name" value="HotDog_dom_sf"/>
</dbReference>
<name>A0A918KHM8_9GAMM</name>
<dbReference type="EMBL" id="BMXR01000009">
    <property type="protein sequence ID" value="GGX64254.1"/>
    <property type="molecule type" value="Genomic_DNA"/>
</dbReference>
<dbReference type="SUPFAM" id="SSF54637">
    <property type="entry name" value="Thioesterase/thiol ester dehydrase-isomerase"/>
    <property type="match status" value="1"/>
</dbReference>
<proteinExistence type="predicted"/>
<dbReference type="Pfam" id="PF09500">
    <property type="entry name" value="YiiD_C"/>
    <property type="match status" value="1"/>
</dbReference>
<accession>A0A918KHM8</accession>
<keyword evidence="3" id="KW-1185">Reference proteome</keyword>
<sequence length="133" mass="14801">MNLDAIEPLAKLGIECVSRDAESAEFFIPLVGNRNDKGTLFAGSQYSALVLAGWYHASQWAVEHELPEKVAIKDCQVSYPKPALSDLRVVARFEDVPDRRPSGHWRARVRVEAFDDSDDVVARLTGDYRVLAG</sequence>
<evidence type="ECO:0000259" key="1">
    <source>
        <dbReference type="Pfam" id="PF09500"/>
    </source>
</evidence>
<reference evidence="2" key="1">
    <citation type="journal article" date="2014" name="Int. J. Syst. Evol. Microbiol.">
        <title>Complete genome sequence of Corynebacterium casei LMG S-19264T (=DSM 44701T), isolated from a smear-ripened cheese.</title>
        <authorList>
            <consortium name="US DOE Joint Genome Institute (JGI-PGF)"/>
            <person name="Walter F."/>
            <person name="Albersmeier A."/>
            <person name="Kalinowski J."/>
            <person name="Ruckert C."/>
        </authorList>
    </citation>
    <scope>NUCLEOTIDE SEQUENCE</scope>
    <source>
        <strain evidence="2">KCTC 22169</strain>
    </source>
</reference>